<name>A0A0A9CGK9_ARUDO</name>
<protein>
    <submittedName>
        <fullName evidence="1">Uncharacterized protein</fullName>
    </submittedName>
</protein>
<dbReference type="AlphaFoldDB" id="A0A0A9CGK9"/>
<organism evidence="1">
    <name type="scientific">Arundo donax</name>
    <name type="common">Giant reed</name>
    <name type="synonym">Donax arundinaceus</name>
    <dbReference type="NCBI Taxonomy" id="35708"/>
    <lineage>
        <taxon>Eukaryota</taxon>
        <taxon>Viridiplantae</taxon>
        <taxon>Streptophyta</taxon>
        <taxon>Embryophyta</taxon>
        <taxon>Tracheophyta</taxon>
        <taxon>Spermatophyta</taxon>
        <taxon>Magnoliopsida</taxon>
        <taxon>Liliopsida</taxon>
        <taxon>Poales</taxon>
        <taxon>Poaceae</taxon>
        <taxon>PACMAD clade</taxon>
        <taxon>Arundinoideae</taxon>
        <taxon>Arundineae</taxon>
        <taxon>Arundo</taxon>
    </lineage>
</organism>
<reference evidence="1" key="2">
    <citation type="journal article" date="2015" name="Data Brief">
        <title>Shoot transcriptome of the giant reed, Arundo donax.</title>
        <authorList>
            <person name="Barrero R.A."/>
            <person name="Guerrero F.D."/>
            <person name="Moolhuijzen P."/>
            <person name="Goolsby J.A."/>
            <person name="Tidwell J."/>
            <person name="Bellgard S.E."/>
            <person name="Bellgard M.I."/>
        </authorList>
    </citation>
    <scope>NUCLEOTIDE SEQUENCE</scope>
    <source>
        <tissue evidence="1">Shoot tissue taken approximately 20 cm above the soil surface</tissue>
    </source>
</reference>
<sequence>MLKVEFISCLFVCTLDYKKVVFYNPGGKQQGLNPKTFR</sequence>
<dbReference type="EMBL" id="GBRH01224312">
    <property type="protein sequence ID" value="JAD73583.1"/>
    <property type="molecule type" value="Transcribed_RNA"/>
</dbReference>
<accession>A0A0A9CGK9</accession>
<reference evidence="1" key="1">
    <citation type="submission" date="2014-09" db="EMBL/GenBank/DDBJ databases">
        <authorList>
            <person name="Magalhaes I.L.F."/>
            <person name="Oliveira U."/>
            <person name="Santos F.R."/>
            <person name="Vidigal T.H.D.A."/>
            <person name="Brescovit A.D."/>
            <person name="Santos A.J."/>
        </authorList>
    </citation>
    <scope>NUCLEOTIDE SEQUENCE</scope>
    <source>
        <tissue evidence="1">Shoot tissue taken approximately 20 cm above the soil surface</tissue>
    </source>
</reference>
<evidence type="ECO:0000313" key="1">
    <source>
        <dbReference type="EMBL" id="JAD73583.1"/>
    </source>
</evidence>
<proteinExistence type="predicted"/>